<evidence type="ECO:0000313" key="2">
    <source>
        <dbReference type="Proteomes" id="UP000014803"/>
    </source>
</evidence>
<dbReference type="KEGG" id="scu:SCE1572_20110"/>
<dbReference type="EMBL" id="CP003969">
    <property type="protein sequence ID" value="AGP36595.1"/>
    <property type="molecule type" value="Genomic_DNA"/>
</dbReference>
<sequence length="195" mass="20498">MVSPARATTAGPSAPAGTPFDQDAWLVARGAAWRPDASCWSTLATSPPQRINMCSCHQALSLPEVELMVCSRAREPESDAAPVVTHTVLYAARGGVLQAVLDVPTGATLDECAPGAPIPCSVVLELRVEGSSIRFDDTADTTPSCDHPWIAANNSLPGASGGSSASGQRVRAAYRRICSSRGRYVWQRGALRRAP</sequence>
<evidence type="ECO:0000313" key="1">
    <source>
        <dbReference type="EMBL" id="AGP36595.1"/>
    </source>
</evidence>
<dbReference type="PATRIC" id="fig|1254432.3.peg.4542"/>
<proteinExistence type="predicted"/>
<name>S4XXH1_SORCE</name>
<accession>S4XXH1</accession>
<dbReference type="Proteomes" id="UP000014803">
    <property type="component" value="Chromosome"/>
</dbReference>
<dbReference type="HOGENOM" id="CLU_085371_0_0_7"/>
<dbReference type="RefSeq" id="WP_020735957.1">
    <property type="nucleotide sequence ID" value="NC_021658.1"/>
</dbReference>
<dbReference type="AlphaFoldDB" id="S4XXH1"/>
<organism evidence="1 2">
    <name type="scientific">Sorangium cellulosum So0157-2</name>
    <dbReference type="NCBI Taxonomy" id="1254432"/>
    <lineage>
        <taxon>Bacteria</taxon>
        <taxon>Pseudomonadati</taxon>
        <taxon>Myxococcota</taxon>
        <taxon>Polyangia</taxon>
        <taxon>Polyangiales</taxon>
        <taxon>Polyangiaceae</taxon>
        <taxon>Sorangium</taxon>
    </lineage>
</organism>
<gene>
    <name evidence="1" type="ORF">SCE1572_20110</name>
</gene>
<protein>
    <submittedName>
        <fullName evidence="1">Uncharacterized protein</fullName>
    </submittedName>
</protein>
<reference evidence="1 2" key="1">
    <citation type="journal article" date="2013" name="Sci. Rep.">
        <title>Extraordinary expansion of a Sorangium cellulosum genome from an alkaline milieu.</title>
        <authorList>
            <person name="Han K."/>
            <person name="Li Z.F."/>
            <person name="Peng R."/>
            <person name="Zhu L.P."/>
            <person name="Zhou T."/>
            <person name="Wang L.G."/>
            <person name="Li S.G."/>
            <person name="Zhang X.B."/>
            <person name="Hu W."/>
            <person name="Wu Z.H."/>
            <person name="Qin N."/>
            <person name="Li Y.Z."/>
        </authorList>
    </citation>
    <scope>NUCLEOTIDE SEQUENCE [LARGE SCALE GENOMIC DNA]</scope>
    <source>
        <strain evidence="1 2">So0157-2</strain>
    </source>
</reference>